<accession>A0A1I6SH86</accession>
<proteinExistence type="predicted"/>
<feature type="transmembrane region" description="Helical" evidence="1">
    <location>
        <begin position="43"/>
        <end position="63"/>
    </location>
</feature>
<keyword evidence="1" id="KW-0472">Membrane</keyword>
<sequence>MQKNKDKQLKFLMWVCIMIYPSLILFNAFLINRFHLTPPKSEYVIYGTTGIVSVIIFIIIIFINKKR</sequence>
<dbReference type="AlphaFoldDB" id="A0A1I6SH86"/>
<dbReference type="EMBL" id="FPAA01000007">
    <property type="protein sequence ID" value="SFS76297.1"/>
    <property type="molecule type" value="Genomic_DNA"/>
</dbReference>
<keyword evidence="3" id="KW-1185">Reference proteome</keyword>
<name>A0A1I6SH86_9BACL</name>
<gene>
    <name evidence="2" type="ORF">SAMN05444972_10788</name>
</gene>
<feature type="transmembrane region" description="Helical" evidence="1">
    <location>
        <begin position="12"/>
        <end position="31"/>
    </location>
</feature>
<keyword evidence="1" id="KW-1133">Transmembrane helix</keyword>
<organism evidence="2 3">
    <name type="scientific">Marininema halotolerans</name>
    <dbReference type="NCBI Taxonomy" id="1155944"/>
    <lineage>
        <taxon>Bacteria</taxon>
        <taxon>Bacillati</taxon>
        <taxon>Bacillota</taxon>
        <taxon>Bacilli</taxon>
        <taxon>Bacillales</taxon>
        <taxon>Thermoactinomycetaceae</taxon>
        <taxon>Marininema</taxon>
    </lineage>
</organism>
<evidence type="ECO:0000256" key="1">
    <source>
        <dbReference type="SAM" id="Phobius"/>
    </source>
</evidence>
<dbReference type="Proteomes" id="UP000198660">
    <property type="component" value="Unassembled WGS sequence"/>
</dbReference>
<keyword evidence="1" id="KW-0812">Transmembrane</keyword>
<evidence type="ECO:0000313" key="2">
    <source>
        <dbReference type="EMBL" id="SFS76297.1"/>
    </source>
</evidence>
<reference evidence="3" key="1">
    <citation type="submission" date="2016-10" db="EMBL/GenBank/DDBJ databases">
        <authorList>
            <person name="Varghese N."/>
            <person name="Submissions S."/>
        </authorList>
    </citation>
    <scope>NUCLEOTIDE SEQUENCE [LARGE SCALE GENOMIC DNA]</scope>
    <source>
        <strain evidence="3">DSM 45789</strain>
    </source>
</reference>
<protein>
    <submittedName>
        <fullName evidence="2">Uncharacterized protein</fullName>
    </submittedName>
</protein>
<evidence type="ECO:0000313" key="3">
    <source>
        <dbReference type="Proteomes" id="UP000198660"/>
    </source>
</evidence>